<reference evidence="2 3" key="1">
    <citation type="submission" date="2019-10" db="EMBL/GenBank/DDBJ databases">
        <title>Whole genome shotgun sequence of Acrocarpospora corrugata NBRC 13972.</title>
        <authorList>
            <person name="Ichikawa N."/>
            <person name="Kimura A."/>
            <person name="Kitahashi Y."/>
            <person name="Komaki H."/>
            <person name="Oguchi A."/>
        </authorList>
    </citation>
    <scope>NUCLEOTIDE SEQUENCE [LARGE SCALE GENOMIC DNA]</scope>
    <source>
        <strain evidence="2 3">NBRC 13972</strain>
    </source>
</reference>
<dbReference type="Pfam" id="PF12770">
    <property type="entry name" value="CHAT"/>
    <property type="match status" value="1"/>
</dbReference>
<accession>A0A5M3W896</accession>
<proteinExistence type="predicted"/>
<name>A0A5M3W896_9ACTN</name>
<dbReference type="AlphaFoldDB" id="A0A5M3W896"/>
<comment type="caution">
    <text evidence="2">The sequence shown here is derived from an EMBL/GenBank/DDBJ whole genome shotgun (WGS) entry which is preliminary data.</text>
</comment>
<keyword evidence="3" id="KW-1185">Reference proteome</keyword>
<protein>
    <recommendedName>
        <fullName evidence="1">CHAT domain-containing protein</fullName>
    </recommendedName>
</protein>
<evidence type="ECO:0000313" key="3">
    <source>
        <dbReference type="Proteomes" id="UP000334990"/>
    </source>
</evidence>
<dbReference type="Proteomes" id="UP000334990">
    <property type="component" value="Unassembled WGS sequence"/>
</dbReference>
<dbReference type="EMBL" id="BLAD01000092">
    <property type="protein sequence ID" value="GES05046.1"/>
    <property type="molecule type" value="Genomic_DNA"/>
</dbReference>
<feature type="domain" description="CHAT" evidence="1">
    <location>
        <begin position="55"/>
        <end position="316"/>
    </location>
</feature>
<sequence>MAAAQPGSYKVEVVRSAAGEASAIVPLDVAGLLARRAEFRRAVLGSAPESVVRDVGQALFTALLGSGEVASRYQAARAVAADRGERLRVVLRLDSAELAGLPWEAMYDAALDSYICRTEQLVRHIPVPALPVPIKVRRPLRVLALAPSPRGLPPLLVAREHDQLNSALSLPVSEGLIEIHWADRPTWSGLQELLLAGDWHVVHFIGHGDHRGEGLLALEQEDRRANWVEARRFADLLRPSPRLVVLNSCSGAAADAFDLFAGTATTLIRAGVSAVAAMQFEISNRAAIAFAHGFYSAIAGGRGIDEAVSIGRIAILGLTGETLEWITPVLYLRGDRTRIFEMGPAQETDVEGRWTGRLTGTPGPLNYDVRLKQSGSELTGTAEGRNGAKRALFDLIGSVHGDRVELRQVGILEASPPHAWCLINASLRLSVRDQVPVLSGEWTSAAPNLYPHCAGIRGHLELTRA</sequence>
<gene>
    <name evidence="2" type="ORF">Acor_71140</name>
</gene>
<organism evidence="2 3">
    <name type="scientific">Acrocarpospora corrugata</name>
    <dbReference type="NCBI Taxonomy" id="35763"/>
    <lineage>
        <taxon>Bacteria</taxon>
        <taxon>Bacillati</taxon>
        <taxon>Actinomycetota</taxon>
        <taxon>Actinomycetes</taxon>
        <taxon>Streptosporangiales</taxon>
        <taxon>Streptosporangiaceae</taxon>
        <taxon>Acrocarpospora</taxon>
    </lineage>
</organism>
<evidence type="ECO:0000313" key="2">
    <source>
        <dbReference type="EMBL" id="GES05046.1"/>
    </source>
</evidence>
<dbReference type="InterPro" id="IPR024983">
    <property type="entry name" value="CHAT_dom"/>
</dbReference>
<evidence type="ECO:0000259" key="1">
    <source>
        <dbReference type="Pfam" id="PF12770"/>
    </source>
</evidence>